<evidence type="ECO:0000313" key="2">
    <source>
        <dbReference type="EMBL" id="SAM04518.1"/>
    </source>
</evidence>
<organism evidence="2">
    <name type="scientific">Absidia glauca</name>
    <name type="common">Pin mould</name>
    <dbReference type="NCBI Taxonomy" id="4829"/>
    <lineage>
        <taxon>Eukaryota</taxon>
        <taxon>Fungi</taxon>
        <taxon>Fungi incertae sedis</taxon>
        <taxon>Mucoromycota</taxon>
        <taxon>Mucoromycotina</taxon>
        <taxon>Mucoromycetes</taxon>
        <taxon>Mucorales</taxon>
        <taxon>Cunninghamellaceae</taxon>
        <taxon>Absidia</taxon>
    </lineage>
</organism>
<evidence type="ECO:0000313" key="3">
    <source>
        <dbReference type="Proteomes" id="UP000078561"/>
    </source>
</evidence>
<dbReference type="STRING" id="4829.A0A168QEV5"/>
<dbReference type="Proteomes" id="UP000078561">
    <property type="component" value="Unassembled WGS sequence"/>
</dbReference>
<dbReference type="EMBL" id="LT554386">
    <property type="protein sequence ID" value="SAM04518.1"/>
    <property type="molecule type" value="Genomic_DNA"/>
</dbReference>
<name>A0A168QEV5_ABSGL</name>
<keyword evidence="1" id="KW-0812">Transmembrane</keyword>
<keyword evidence="1" id="KW-1133">Transmembrane helix</keyword>
<keyword evidence="1" id="KW-0472">Membrane</keyword>
<reference evidence="2" key="1">
    <citation type="submission" date="2016-04" db="EMBL/GenBank/DDBJ databases">
        <authorList>
            <person name="Evans L.H."/>
            <person name="Alamgir A."/>
            <person name="Owens N."/>
            <person name="Weber N.D."/>
            <person name="Virtaneva K."/>
            <person name="Barbian K."/>
            <person name="Babar A."/>
            <person name="Rosenke K."/>
        </authorList>
    </citation>
    <scope>NUCLEOTIDE SEQUENCE [LARGE SCALE GENOMIC DNA]</scope>
    <source>
        <strain evidence="2">CBS 101.48</strain>
    </source>
</reference>
<evidence type="ECO:0000256" key="1">
    <source>
        <dbReference type="SAM" id="Phobius"/>
    </source>
</evidence>
<dbReference type="AlphaFoldDB" id="A0A168QEV5"/>
<gene>
    <name evidence="2" type="primary">ABSGL_10382.1 scaffold 11921</name>
</gene>
<accession>A0A168QEV5</accession>
<proteinExistence type="predicted"/>
<keyword evidence="3" id="KW-1185">Reference proteome</keyword>
<feature type="transmembrane region" description="Helical" evidence="1">
    <location>
        <begin position="88"/>
        <end position="106"/>
    </location>
</feature>
<feature type="transmembrane region" description="Helical" evidence="1">
    <location>
        <begin position="126"/>
        <end position="145"/>
    </location>
</feature>
<protein>
    <submittedName>
        <fullName evidence="2">Uncharacterized protein</fullName>
    </submittedName>
</protein>
<sequence>MHVKADDDDPSEALGAPPPLDSFDMFNAMASGETQPQDLNELFAAAAAGGGNGFPFNPALLASMTGGGGDTTGASSTSLQSLDPSLKYWNLLHLLTMLLLGMYGVYMEWSTAGLDRLAHLLRPEPSEVYALTHSGAFVPMFWYFATAELCLQSARLFYQQV</sequence>
<dbReference type="InParanoid" id="A0A168QEV5"/>
<dbReference type="OrthoDB" id="5393181at2759"/>